<evidence type="ECO:0000313" key="3">
    <source>
        <dbReference type="EMBL" id="MEQ2165116.1"/>
    </source>
</evidence>
<dbReference type="EMBL" id="JAHRIO010020925">
    <property type="protein sequence ID" value="MEQ2165116.1"/>
    <property type="molecule type" value="Genomic_DNA"/>
</dbReference>
<name>A0ABV0N201_9TELE</name>
<keyword evidence="1" id="KW-1133">Transmembrane helix</keyword>
<reference evidence="3 4" key="1">
    <citation type="submission" date="2021-06" db="EMBL/GenBank/DDBJ databases">
        <authorList>
            <person name="Palmer J.M."/>
        </authorList>
    </citation>
    <scope>NUCLEOTIDE SEQUENCE [LARGE SCALE GENOMIC DNA]</scope>
    <source>
        <strain evidence="3 4">GA_2019</strain>
        <tissue evidence="3">Muscle</tissue>
    </source>
</reference>
<feature type="non-terminal residue" evidence="3">
    <location>
        <position position="1"/>
    </location>
</feature>
<dbReference type="InterPro" id="IPR010472">
    <property type="entry name" value="FH3_dom"/>
</dbReference>
<organism evidence="3 4">
    <name type="scientific">Goodea atripinnis</name>
    <dbReference type="NCBI Taxonomy" id="208336"/>
    <lineage>
        <taxon>Eukaryota</taxon>
        <taxon>Metazoa</taxon>
        <taxon>Chordata</taxon>
        <taxon>Craniata</taxon>
        <taxon>Vertebrata</taxon>
        <taxon>Euteleostomi</taxon>
        <taxon>Actinopterygii</taxon>
        <taxon>Neopterygii</taxon>
        <taxon>Teleostei</taxon>
        <taxon>Neoteleostei</taxon>
        <taxon>Acanthomorphata</taxon>
        <taxon>Ovalentaria</taxon>
        <taxon>Atherinomorphae</taxon>
        <taxon>Cyprinodontiformes</taxon>
        <taxon>Goodeidae</taxon>
        <taxon>Goodea</taxon>
    </lineage>
</organism>
<evidence type="ECO:0000259" key="2">
    <source>
        <dbReference type="Pfam" id="PF06367"/>
    </source>
</evidence>
<proteinExistence type="predicted"/>
<gene>
    <name evidence="3" type="ORF">GOODEAATRI_013702</name>
</gene>
<accession>A0ABV0N201</accession>
<keyword evidence="4" id="KW-1185">Reference proteome</keyword>
<evidence type="ECO:0000256" key="1">
    <source>
        <dbReference type="SAM" id="Phobius"/>
    </source>
</evidence>
<dbReference type="Proteomes" id="UP001476798">
    <property type="component" value="Unassembled WGS sequence"/>
</dbReference>
<protein>
    <recommendedName>
        <fullName evidence="2">Formin FH3 domain-containing protein</fullName>
    </recommendedName>
</protein>
<comment type="caution">
    <text evidence="3">The sequence shown here is derived from an EMBL/GenBank/DDBJ whole genome shotgun (WGS) entry which is preliminary data.</text>
</comment>
<dbReference type="SUPFAM" id="SSF48371">
    <property type="entry name" value="ARM repeat"/>
    <property type="match status" value="1"/>
</dbReference>
<dbReference type="InterPro" id="IPR016024">
    <property type="entry name" value="ARM-type_fold"/>
</dbReference>
<sequence length="96" mass="10897">SRFNHVISLILTSTYAFVIDSIAIIAVEVMFPFPFLYKSLTLCTDAGDVFSIVFSMVKDSIAEPYFLSILQHLMLIRNDHLVRLRALDTYKHITGA</sequence>
<evidence type="ECO:0000313" key="4">
    <source>
        <dbReference type="Proteomes" id="UP001476798"/>
    </source>
</evidence>
<keyword evidence="1" id="KW-0472">Membrane</keyword>
<dbReference type="Gene3D" id="1.10.238.150">
    <property type="entry name" value="Formin, FH3 diaphanous domain"/>
    <property type="match status" value="1"/>
</dbReference>
<feature type="transmembrane region" description="Helical" evidence="1">
    <location>
        <begin position="6"/>
        <end position="31"/>
    </location>
</feature>
<dbReference type="Pfam" id="PF06367">
    <property type="entry name" value="Drf_FH3"/>
    <property type="match status" value="1"/>
</dbReference>
<keyword evidence="1" id="KW-0812">Transmembrane</keyword>
<feature type="domain" description="Formin FH3" evidence="2">
    <location>
        <begin position="44"/>
        <end position="88"/>
    </location>
</feature>